<gene>
    <name evidence="1" type="ORF">RFULGI_LOCUS5063</name>
</gene>
<name>A0A9N9FTJ6_9GLOM</name>
<dbReference type="Proteomes" id="UP000789396">
    <property type="component" value="Unassembled WGS sequence"/>
</dbReference>
<dbReference type="AlphaFoldDB" id="A0A9N9FTJ6"/>
<dbReference type="OrthoDB" id="2416422at2759"/>
<protein>
    <submittedName>
        <fullName evidence="1">12917_t:CDS:1</fullName>
    </submittedName>
</protein>
<accession>A0A9N9FTJ6</accession>
<dbReference type="EMBL" id="CAJVPZ010005446">
    <property type="protein sequence ID" value="CAG8561139.1"/>
    <property type="molecule type" value="Genomic_DNA"/>
</dbReference>
<reference evidence="1" key="1">
    <citation type="submission" date="2021-06" db="EMBL/GenBank/DDBJ databases">
        <authorList>
            <person name="Kallberg Y."/>
            <person name="Tangrot J."/>
            <person name="Rosling A."/>
        </authorList>
    </citation>
    <scope>NUCLEOTIDE SEQUENCE</scope>
    <source>
        <strain evidence="1">IN212</strain>
    </source>
</reference>
<proteinExistence type="predicted"/>
<comment type="caution">
    <text evidence="1">The sequence shown here is derived from an EMBL/GenBank/DDBJ whole genome shotgun (WGS) entry which is preliminary data.</text>
</comment>
<organism evidence="1 2">
    <name type="scientific">Racocetra fulgida</name>
    <dbReference type="NCBI Taxonomy" id="60492"/>
    <lineage>
        <taxon>Eukaryota</taxon>
        <taxon>Fungi</taxon>
        <taxon>Fungi incertae sedis</taxon>
        <taxon>Mucoromycota</taxon>
        <taxon>Glomeromycotina</taxon>
        <taxon>Glomeromycetes</taxon>
        <taxon>Diversisporales</taxon>
        <taxon>Gigasporaceae</taxon>
        <taxon>Racocetra</taxon>
    </lineage>
</organism>
<feature type="non-terminal residue" evidence="1">
    <location>
        <position position="1"/>
    </location>
</feature>
<evidence type="ECO:0000313" key="1">
    <source>
        <dbReference type="EMBL" id="CAG8561139.1"/>
    </source>
</evidence>
<sequence length="188" mass="21075">MEDLSEYISDTSDTSQLLENASDISQLLENASDTSELFEHTFDTSQVGETIKKRKVGKTSLQRIVVNKGGRPRAAVWDDFITGKSDGKGHYGAKCCYCTKGNWKRGRPAKMEAHLALHCKGEVPENIRQRWLVEVAKRNDKATNNDSDNDTERLLDEEAAHVTVRVDNLLDKAQKLTLGKRSKLKKIG</sequence>
<keyword evidence="2" id="KW-1185">Reference proteome</keyword>
<evidence type="ECO:0000313" key="2">
    <source>
        <dbReference type="Proteomes" id="UP000789396"/>
    </source>
</evidence>